<evidence type="ECO:0000256" key="1">
    <source>
        <dbReference type="ARBA" id="ARBA00004613"/>
    </source>
</evidence>
<dbReference type="GO" id="GO:0008083">
    <property type="term" value="F:growth factor activity"/>
    <property type="evidence" value="ECO:0007669"/>
    <property type="project" value="TreeGrafter"/>
</dbReference>
<dbReference type="GO" id="GO:0005615">
    <property type="term" value="C:extracellular space"/>
    <property type="evidence" value="ECO:0007669"/>
    <property type="project" value="TreeGrafter"/>
</dbReference>
<keyword evidence="6" id="KW-0175">Coiled coil</keyword>
<evidence type="ECO:0000256" key="7">
    <source>
        <dbReference type="SAM" id="SignalP"/>
    </source>
</evidence>
<evidence type="ECO:0000313" key="9">
    <source>
        <dbReference type="EMBL" id="KAI9565677.1"/>
    </source>
</evidence>
<evidence type="ECO:0000313" key="10">
    <source>
        <dbReference type="Proteomes" id="UP000820818"/>
    </source>
</evidence>
<dbReference type="EMBL" id="WJBH02000001">
    <property type="protein sequence ID" value="KAI9565677.1"/>
    <property type="molecule type" value="Genomic_DNA"/>
</dbReference>
<protein>
    <recommendedName>
        <fullName evidence="8">C-type lectin domain-containing protein</fullName>
    </recommendedName>
</protein>
<dbReference type="AlphaFoldDB" id="A0AAD5L443"/>
<keyword evidence="2" id="KW-0964">Secreted</keyword>
<accession>A0AAD5L443</accession>
<dbReference type="SUPFAM" id="SSF56436">
    <property type="entry name" value="C-type lectin-like"/>
    <property type="match status" value="1"/>
</dbReference>
<keyword evidence="4" id="KW-0430">Lectin</keyword>
<proteinExistence type="predicted"/>
<evidence type="ECO:0000256" key="3">
    <source>
        <dbReference type="ARBA" id="ARBA00022729"/>
    </source>
</evidence>
<dbReference type="PROSITE" id="PS00615">
    <property type="entry name" value="C_TYPE_LECTIN_1"/>
    <property type="match status" value="1"/>
</dbReference>
<feature type="domain" description="C-type lectin" evidence="8">
    <location>
        <begin position="340"/>
        <end position="459"/>
    </location>
</feature>
<reference evidence="9 10" key="1">
    <citation type="submission" date="2022-05" db="EMBL/GenBank/DDBJ databases">
        <title>A multi-omics perspective on studying reproductive biology in Daphnia sinensis.</title>
        <authorList>
            <person name="Jia J."/>
        </authorList>
    </citation>
    <scope>NUCLEOTIDE SEQUENCE [LARGE SCALE GENOMIC DNA]</scope>
    <source>
        <strain evidence="9 10">WSL</strain>
    </source>
</reference>
<comment type="caution">
    <text evidence="9">The sequence shown here is derived from an EMBL/GenBank/DDBJ whole genome shotgun (WGS) entry which is preliminary data.</text>
</comment>
<name>A0AAD5L443_9CRUS</name>
<dbReference type="Proteomes" id="UP000820818">
    <property type="component" value="Linkage Group LG1"/>
</dbReference>
<dbReference type="Gene3D" id="3.10.100.10">
    <property type="entry name" value="Mannose-Binding Protein A, subunit A"/>
    <property type="match status" value="1"/>
</dbReference>
<dbReference type="InterPro" id="IPR001304">
    <property type="entry name" value="C-type_lectin-like"/>
</dbReference>
<dbReference type="CDD" id="cd00037">
    <property type="entry name" value="CLECT"/>
    <property type="match status" value="1"/>
</dbReference>
<dbReference type="GO" id="GO:0030246">
    <property type="term" value="F:carbohydrate binding"/>
    <property type="evidence" value="ECO:0007669"/>
    <property type="project" value="UniProtKB-KW"/>
</dbReference>
<evidence type="ECO:0000256" key="2">
    <source>
        <dbReference type="ARBA" id="ARBA00022525"/>
    </source>
</evidence>
<evidence type="ECO:0000256" key="6">
    <source>
        <dbReference type="SAM" id="Coils"/>
    </source>
</evidence>
<gene>
    <name evidence="9" type="ORF">GHT06_009469</name>
</gene>
<dbReference type="InterPro" id="IPR051663">
    <property type="entry name" value="CLec_Tetranectin-domain"/>
</dbReference>
<feature type="coiled-coil region" evidence="6">
    <location>
        <begin position="263"/>
        <end position="297"/>
    </location>
</feature>
<dbReference type="InterPro" id="IPR016186">
    <property type="entry name" value="C-type_lectin-like/link_sf"/>
</dbReference>
<dbReference type="InterPro" id="IPR018378">
    <property type="entry name" value="C-type_lectin_CS"/>
</dbReference>
<organism evidence="9 10">
    <name type="scientific">Daphnia sinensis</name>
    <dbReference type="NCBI Taxonomy" id="1820382"/>
    <lineage>
        <taxon>Eukaryota</taxon>
        <taxon>Metazoa</taxon>
        <taxon>Ecdysozoa</taxon>
        <taxon>Arthropoda</taxon>
        <taxon>Crustacea</taxon>
        <taxon>Branchiopoda</taxon>
        <taxon>Diplostraca</taxon>
        <taxon>Cladocera</taxon>
        <taxon>Anomopoda</taxon>
        <taxon>Daphniidae</taxon>
        <taxon>Daphnia</taxon>
        <taxon>Daphnia similis group</taxon>
    </lineage>
</organism>
<dbReference type="PROSITE" id="PS50041">
    <property type="entry name" value="C_TYPE_LECTIN_2"/>
    <property type="match status" value="1"/>
</dbReference>
<keyword evidence="10" id="KW-1185">Reference proteome</keyword>
<dbReference type="InterPro" id="IPR016187">
    <property type="entry name" value="CTDL_fold"/>
</dbReference>
<keyword evidence="3 7" id="KW-0732">Signal</keyword>
<comment type="subcellular location">
    <subcellularLocation>
        <location evidence="1">Secreted</location>
    </subcellularLocation>
</comment>
<dbReference type="PANTHER" id="PTHR22799">
    <property type="entry name" value="TETRANECTIN-RELATED"/>
    <property type="match status" value="1"/>
</dbReference>
<evidence type="ECO:0000256" key="5">
    <source>
        <dbReference type="ARBA" id="ARBA00023157"/>
    </source>
</evidence>
<feature type="chain" id="PRO_5041974099" description="C-type lectin domain-containing protein" evidence="7">
    <location>
        <begin position="26"/>
        <end position="460"/>
    </location>
</feature>
<dbReference type="PANTHER" id="PTHR22799:SF1">
    <property type="entry name" value="C-TYPE LECTIN DOMAIN FAMILY 11 MEMBER A"/>
    <property type="match status" value="1"/>
</dbReference>
<keyword evidence="5" id="KW-1015">Disulfide bond</keyword>
<feature type="signal peptide" evidence="7">
    <location>
        <begin position="1"/>
        <end position="25"/>
    </location>
</feature>
<evidence type="ECO:0000256" key="4">
    <source>
        <dbReference type="ARBA" id="ARBA00022734"/>
    </source>
</evidence>
<sequence>MGSEIRRWTFVALVIFSLLFRPTSATEKEKLLAWIQEHSDMFVMLKHWNDLPLISTAWKRLKTTPQVQEDRKNFIKTVESFLDLVGDDLKIKADNNNSQNDQIPTVNATIEVAWSHENSTSGSESKDNTVTSIDANQSFGLKNETDTSRATNFEAEPLKCENVTTITVSKNVSLNSCTCNDSQQFDQASFLRDYEDEKRWMRSQLIPLNYLFEKLKTVENSFTNLQRVDCTNVINKDETNSNTTSSADTGSGNPDLHQVLLRLENLEKLSKTFSKEYENLTAAITLMQETAKATNENVELLASRVSELAVSKTALAERNNTEDVEYCPEHLDERVPCAEVGNSCYCFSKLQKNWTAAQEFCRKNDMYLLSLETQNETDLINNYIKNSGLPKDFYWTSGSDEAIEGQWIWTSTLENVTVTNWRNNQPDGGKKENCLYLHSRDDFKWGDWMCNLSQYFICEW</sequence>
<evidence type="ECO:0000259" key="8">
    <source>
        <dbReference type="PROSITE" id="PS50041"/>
    </source>
</evidence>
<dbReference type="Pfam" id="PF00059">
    <property type="entry name" value="Lectin_C"/>
    <property type="match status" value="1"/>
</dbReference>
<dbReference type="SMART" id="SM00034">
    <property type="entry name" value="CLECT"/>
    <property type="match status" value="1"/>
</dbReference>